<dbReference type="PANTHER" id="PTHR22876:SF5">
    <property type="entry name" value="CHROMOSOME 9 OPEN READING FRAME 85"/>
    <property type="match status" value="1"/>
</dbReference>
<dbReference type="OMA" id="MNFERTE"/>
<evidence type="ECO:0000313" key="3">
    <source>
        <dbReference type="Proteomes" id="UP000030746"/>
    </source>
</evidence>
<dbReference type="Pfam" id="PF10217">
    <property type="entry name" value="DUF2039"/>
    <property type="match status" value="1"/>
</dbReference>
<gene>
    <name evidence="2" type="ORF">LOTGIDRAFT_127678</name>
</gene>
<dbReference type="InterPro" id="IPR019351">
    <property type="entry name" value="DUF2039"/>
</dbReference>
<reference evidence="2 3" key="1">
    <citation type="journal article" date="2013" name="Nature">
        <title>Insights into bilaterian evolution from three spiralian genomes.</title>
        <authorList>
            <person name="Simakov O."/>
            <person name="Marletaz F."/>
            <person name="Cho S.J."/>
            <person name="Edsinger-Gonzales E."/>
            <person name="Havlak P."/>
            <person name="Hellsten U."/>
            <person name="Kuo D.H."/>
            <person name="Larsson T."/>
            <person name="Lv J."/>
            <person name="Arendt D."/>
            <person name="Savage R."/>
            <person name="Osoegawa K."/>
            <person name="de Jong P."/>
            <person name="Grimwood J."/>
            <person name="Chapman J.A."/>
            <person name="Shapiro H."/>
            <person name="Aerts A."/>
            <person name="Otillar R.P."/>
            <person name="Terry A.Y."/>
            <person name="Boore J.L."/>
            <person name="Grigoriev I.V."/>
            <person name="Lindberg D.R."/>
            <person name="Seaver E.C."/>
            <person name="Weisblat D.A."/>
            <person name="Putnam N.H."/>
            <person name="Rokhsar D.S."/>
        </authorList>
    </citation>
    <scope>NUCLEOTIDE SEQUENCE [LARGE SCALE GENOMIC DNA]</scope>
</reference>
<dbReference type="Proteomes" id="UP000030746">
    <property type="component" value="Unassembled WGS sequence"/>
</dbReference>
<dbReference type="OrthoDB" id="250548at2759"/>
<accession>V4A2R8</accession>
<dbReference type="KEGG" id="lgi:LOTGIDRAFT_127678"/>
<dbReference type="CTD" id="20232741"/>
<dbReference type="EMBL" id="KB202883">
    <property type="protein sequence ID" value="ESO87596.1"/>
    <property type="molecule type" value="Genomic_DNA"/>
</dbReference>
<dbReference type="RefSeq" id="XP_009061788.1">
    <property type="nucleotide sequence ID" value="XM_009063540.1"/>
</dbReference>
<evidence type="ECO:0000313" key="2">
    <source>
        <dbReference type="EMBL" id="ESO87596.1"/>
    </source>
</evidence>
<feature type="region of interest" description="Disordered" evidence="1">
    <location>
        <begin position="1"/>
        <end position="26"/>
    </location>
</feature>
<proteinExistence type="predicted"/>
<name>V4A2R8_LOTGI</name>
<dbReference type="PANTHER" id="PTHR22876">
    <property type="entry name" value="ZGC:101016"/>
    <property type="match status" value="1"/>
</dbReference>
<dbReference type="STRING" id="225164.V4A2R8"/>
<evidence type="ECO:0000256" key="1">
    <source>
        <dbReference type="SAM" id="MobiDB-lite"/>
    </source>
</evidence>
<dbReference type="HOGENOM" id="CLU_087756_1_1_1"/>
<dbReference type="GeneID" id="20232741"/>
<keyword evidence="3" id="KW-1185">Reference proteome</keyword>
<protein>
    <submittedName>
        <fullName evidence="2">Uncharacterized protein</fullName>
    </submittedName>
</protein>
<organism evidence="2 3">
    <name type="scientific">Lottia gigantea</name>
    <name type="common">Giant owl limpet</name>
    <dbReference type="NCBI Taxonomy" id="225164"/>
    <lineage>
        <taxon>Eukaryota</taxon>
        <taxon>Metazoa</taxon>
        <taxon>Spiralia</taxon>
        <taxon>Lophotrochozoa</taxon>
        <taxon>Mollusca</taxon>
        <taxon>Gastropoda</taxon>
        <taxon>Patellogastropoda</taxon>
        <taxon>Lottioidea</taxon>
        <taxon>Lottiidae</taxon>
        <taxon>Lottia</taxon>
    </lineage>
</organism>
<dbReference type="AlphaFoldDB" id="V4A2R8"/>
<sequence>MSSQKGNVKKSRQQRHQNSSSFKNTKYEASGKIKELNNMQILGVCQHCKEKIEWKIKYKKYKALTAPRRCNKCGEKSVKRAYYILCMPCSTQDKVCAMCNKHEPIVHQ</sequence>